<dbReference type="EMBL" id="FWFP01000003">
    <property type="protein sequence ID" value="SLN31918.1"/>
    <property type="molecule type" value="Genomic_DNA"/>
</dbReference>
<keyword evidence="1" id="KW-0472">Membrane</keyword>
<sequence>MRKLLLTLPLLFPTTTLAQTAGWGSVGQQEEKGFSWTAPLWPDFWMAWTPATLAVFVGIFSAIALIGILEGTKFRDGIERRGVLGLTTTLGDRLFITLLGSVYIFLAWLGLVGQPVWTPLFLSVGWGVFVFWKV</sequence>
<dbReference type="Pfam" id="PF09928">
    <property type="entry name" value="DUF2160"/>
    <property type="match status" value="1"/>
</dbReference>
<feature type="transmembrane region" description="Helical" evidence="1">
    <location>
        <begin position="44"/>
        <end position="69"/>
    </location>
</feature>
<evidence type="ECO:0000313" key="4">
    <source>
        <dbReference type="Proteomes" id="UP000193778"/>
    </source>
</evidence>
<feature type="signal peptide" evidence="2">
    <location>
        <begin position="1"/>
        <end position="18"/>
    </location>
</feature>
<feature type="chain" id="PRO_5012100872" description="Small integral membrane protein" evidence="2">
    <location>
        <begin position="19"/>
        <end position="134"/>
    </location>
</feature>
<keyword evidence="2" id="KW-0732">Signal</keyword>
<protein>
    <recommendedName>
        <fullName evidence="5">Small integral membrane protein</fullName>
    </recommendedName>
</protein>
<dbReference type="AlphaFoldDB" id="A0A1X6YVQ8"/>
<keyword evidence="1" id="KW-1133">Transmembrane helix</keyword>
<dbReference type="Proteomes" id="UP000193778">
    <property type="component" value="Unassembled WGS sequence"/>
</dbReference>
<dbReference type="InterPro" id="IPR018678">
    <property type="entry name" value="DUF2160_TM"/>
</dbReference>
<feature type="transmembrane region" description="Helical" evidence="1">
    <location>
        <begin position="116"/>
        <end position="132"/>
    </location>
</feature>
<dbReference type="OrthoDB" id="5420630at2"/>
<name>A0A1X6YVQ8_9RHOB</name>
<evidence type="ECO:0000256" key="2">
    <source>
        <dbReference type="SAM" id="SignalP"/>
    </source>
</evidence>
<gene>
    <name evidence="3" type="ORF">RUM8411_01329</name>
</gene>
<evidence type="ECO:0000256" key="1">
    <source>
        <dbReference type="SAM" id="Phobius"/>
    </source>
</evidence>
<keyword evidence="1" id="KW-0812">Transmembrane</keyword>
<organism evidence="3 4">
    <name type="scientific">Ruegeria meonggei</name>
    <dbReference type="NCBI Taxonomy" id="1446476"/>
    <lineage>
        <taxon>Bacteria</taxon>
        <taxon>Pseudomonadati</taxon>
        <taxon>Pseudomonadota</taxon>
        <taxon>Alphaproteobacteria</taxon>
        <taxon>Rhodobacterales</taxon>
        <taxon>Roseobacteraceae</taxon>
        <taxon>Ruegeria</taxon>
    </lineage>
</organism>
<accession>A0A1X6YVQ8</accession>
<proteinExistence type="predicted"/>
<evidence type="ECO:0008006" key="5">
    <source>
        <dbReference type="Google" id="ProtNLM"/>
    </source>
</evidence>
<reference evidence="4" key="1">
    <citation type="submission" date="2017-03" db="EMBL/GenBank/DDBJ databases">
        <authorList>
            <person name="Rodrigo-Torres L."/>
            <person name="Arahal R.D."/>
            <person name="Lucena T."/>
        </authorList>
    </citation>
    <scope>NUCLEOTIDE SEQUENCE [LARGE SCALE GENOMIC DNA]</scope>
    <source>
        <strain evidence="4">CECT 8411</strain>
    </source>
</reference>
<feature type="transmembrane region" description="Helical" evidence="1">
    <location>
        <begin position="90"/>
        <end position="110"/>
    </location>
</feature>
<evidence type="ECO:0000313" key="3">
    <source>
        <dbReference type="EMBL" id="SLN31918.1"/>
    </source>
</evidence>
<dbReference type="RefSeq" id="WP_085821871.1">
    <property type="nucleotide sequence ID" value="NZ_FWFP01000003.1"/>
</dbReference>
<keyword evidence="4" id="KW-1185">Reference proteome</keyword>